<gene>
    <name evidence="2 4" type="ORF">BDZ99DRAFT_526043</name>
</gene>
<accession>A0A6A6Y578</accession>
<name>A0A6A6Y578_9PEZI</name>
<evidence type="ECO:0000313" key="4">
    <source>
        <dbReference type="RefSeq" id="XP_033570965.1"/>
    </source>
</evidence>
<dbReference type="GeneID" id="54466983"/>
<protein>
    <submittedName>
        <fullName evidence="2 4">Uncharacterized protein</fullName>
    </submittedName>
</protein>
<dbReference type="AlphaFoldDB" id="A0A6A6Y578"/>
<dbReference type="RefSeq" id="XP_033570965.1">
    <property type="nucleotide sequence ID" value="XM_033726090.1"/>
</dbReference>
<organism evidence="2">
    <name type="scientific">Mytilinidion resinicola</name>
    <dbReference type="NCBI Taxonomy" id="574789"/>
    <lineage>
        <taxon>Eukaryota</taxon>
        <taxon>Fungi</taxon>
        <taxon>Dikarya</taxon>
        <taxon>Ascomycota</taxon>
        <taxon>Pezizomycotina</taxon>
        <taxon>Dothideomycetes</taxon>
        <taxon>Pleosporomycetidae</taxon>
        <taxon>Mytilinidiales</taxon>
        <taxon>Mytilinidiaceae</taxon>
        <taxon>Mytilinidion</taxon>
    </lineage>
</organism>
<sequence length="260" mass="29843">MFEGLRRKVQRAFAKEDDGQQEAVPENQTRRILEKPFQISIGLTRITDTSQGRQRNDMAKTRDGRLRNILFPEERRSHEGEPWTEAGTRELAILYFFGHYEFRTNAGMLSETATALRGTPRTEEDIRTMSIDFHKPEWRDGHIYVSRATEAVASAQEMAGTNWQVKSVFKRAEEAWMAAQEYSPESPLGKLKVWHGPNAAPLKVPGTRIEKLKKLSEVFVVLEEPKKEENDPIENTSFKVHREIEVNDPGSDDFENIGLD</sequence>
<keyword evidence="3" id="KW-1185">Reference proteome</keyword>
<evidence type="ECO:0000256" key="1">
    <source>
        <dbReference type="SAM" id="MobiDB-lite"/>
    </source>
</evidence>
<feature type="compositionally biased region" description="Basic and acidic residues" evidence="1">
    <location>
        <begin position="54"/>
        <end position="66"/>
    </location>
</feature>
<evidence type="ECO:0000313" key="3">
    <source>
        <dbReference type="Proteomes" id="UP000504636"/>
    </source>
</evidence>
<dbReference type="OrthoDB" id="10461928at2759"/>
<reference evidence="4" key="3">
    <citation type="submission" date="2025-04" db="UniProtKB">
        <authorList>
            <consortium name="RefSeq"/>
        </authorList>
    </citation>
    <scope>IDENTIFICATION</scope>
    <source>
        <strain evidence="4">CBS 304.34</strain>
    </source>
</reference>
<dbReference type="Proteomes" id="UP000504636">
    <property type="component" value="Unplaced"/>
</dbReference>
<reference evidence="4" key="2">
    <citation type="submission" date="2020-04" db="EMBL/GenBank/DDBJ databases">
        <authorList>
            <consortium name="NCBI Genome Project"/>
        </authorList>
    </citation>
    <scope>NUCLEOTIDE SEQUENCE</scope>
    <source>
        <strain evidence="4">CBS 304.34</strain>
    </source>
</reference>
<evidence type="ECO:0000313" key="2">
    <source>
        <dbReference type="EMBL" id="KAF2804001.1"/>
    </source>
</evidence>
<dbReference type="EMBL" id="MU003715">
    <property type="protein sequence ID" value="KAF2804001.1"/>
    <property type="molecule type" value="Genomic_DNA"/>
</dbReference>
<reference evidence="2 4" key="1">
    <citation type="journal article" date="2020" name="Stud. Mycol.">
        <title>101 Dothideomycetes genomes: a test case for predicting lifestyles and emergence of pathogens.</title>
        <authorList>
            <person name="Haridas S."/>
            <person name="Albert R."/>
            <person name="Binder M."/>
            <person name="Bloem J."/>
            <person name="Labutti K."/>
            <person name="Salamov A."/>
            <person name="Andreopoulos B."/>
            <person name="Baker S."/>
            <person name="Barry K."/>
            <person name="Bills G."/>
            <person name="Bluhm B."/>
            <person name="Cannon C."/>
            <person name="Castanera R."/>
            <person name="Culley D."/>
            <person name="Daum C."/>
            <person name="Ezra D."/>
            <person name="Gonzalez J."/>
            <person name="Henrissat B."/>
            <person name="Kuo A."/>
            <person name="Liang C."/>
            <person name="Lipzen A."/>
            <person name="Lutzoni F."/>
            <person name="Magnuson J."/>
            <person name="Mondo S."/>
            <person name="Nolan M."/>
            <person name="Ohm R."/>
            <person name="Pangilinan J."/>
            <person name="Park H.-J."/>
            <person name="Ramirez L."/>
            <person name="Alfaro M."/>
            <person name="Sun H."/>
            <person name="Tritt A."/>
            <person name="Yoshinaga Y."/>
            <person name="Zwiers L.-H."/>
            <person name="Turgeon B."/>
            <person name="Goodwin S."/>
            <person name="Spatafora J."/>
            <person name="Crous P."/>
            <person name="Grigoriev I."/>
        </authorList>
    </citation>
    <scope>NUCLEOTIDE SEQUENCE</scope>
    <source>
        <strain evidence="2 4">CBS 304.34</strain>
    </source>
</reference>
<feature type="region of interest" description="Disordered" evidence="1">
    <location>
        <begin position="47"/>
        <end position="66"/>
    </location>
</feature>
<proteinExistence type="predicted"/>